<feature type="repeat" description="WD" evidence="3">
    <location>
        <begin position="1273"/>
        <end position="1307"/>
    </location>
</feature>
<accession>A0ABQ3XYL2</accession>
<dbReference type="InterPro" id="IPR015943">
    <property type="entry name" value="WD40/YVTN_repeat-like_dom_sf"/>
</dbReference>
<dbReference type="InterPro" id="IPR041664">
    <property type="entry name" value="AAA_16"/>
</dbReference>
<gene>
    <name evidence="5" type="ORF">Ade02nite_14680</name>
</gene>
<dbReference type="PROSITE" id="PS50082">
    <property type="entry name" value="WD_REPEATS_2"/>
    <property type="match status" value="10"/>
</dbReference>
<evidence type="ECO:0000313" key="5">
    <source>
        <dbReference type="EMBL" id="GID72827.1"/>
    </source>
</evidence>
<dbReference type="PANTHER" id="PTHR19848">
    <property type="entry name" value="WD40 REPEAT PROTEIN"/>
    <property type="match status" value="1"/>
</dbReference>
<dbReference type="PROSITE" id="PS00678">
    <property type="entry name" value="WD_REPEATS_1"/>
    <property type="match status" value="3"/>
</dbReference>
<dbReference type="SUPFAM" id="SSF50494">
    <property type="entry name" value="Trypsin-like serine proteases"/>
    <property type="match status" value="1"/>
</dbReference>
<dbReference type="SMART" id="SM00320">
    <property type="entry name" value="WD40"/>
    <property type="match status" value="13"/>
</dbReference>
<evidence type="ECO:0000259" key="4">
    <source>
        <dbReference type="Pfam" id="PF13191"/>
    </source>
</evidence>
<feature type="repeat" description="WD" evidence="3">
    <location>
        <begin position="982"/>
        <end position="1008"/>
    </location>
</feature>
<feature type="repeat" description="WD" evidence="3">
    <location>
        <begin position="745"/>
        <end position="788"/>
    </location>
</feature>
<feature type="repeat" description="WD" evidence="3">
    <location>
        <begin position="1250"/>
        <end position="1272"/>
    </location>
</feature>
<dbReference type="PRINTS" id="PR00320">
    <property type="entry name" value="GPROTEINBRPT"/>
</dbReference>
<dbReference type="SUPFAM" id="SSF50978">
    <property type="entry name" value="WD40 repeat-like"/>
    <property type="match status" value="2"/>
</dbReference>
<keyword evidence="2" id="KW-0677">Repeat</keyword>
<dbReference type="Pfam" id="PF00400">
    <property type="entry name" value="WD40"/>
    <property type="match status" value="10"/>
</dbReference>
<feature type="repeat" description="WD" evidence="3">
    <location>
        <begin position="1009"/>
        <end position="1043"/>
    </location>
</feature>
<dbReference type="EMBL" id="BOMI01000021">
    <property type="protein sequence ID" value="GID72827.1"/>
    <property type="molecule type" value="Genomic_DNA"/>
</dbReference>
<dbReference type="Pfam" id="PF13191">
    <property type="entry name" value="AAA_16"/>
    <property type="match status" value="1"/>
</dbReference>
<proteinExistence type="predicted"/>
<dbReference type="InterPro" id="IPR036322">
    <property type="entry name" value="WD40_repeat_dom_sf"/>
</dbReference>
<reference evidence="5 6" key="1">
    <citation type="submission" date="2021-01" db="EMBL/GenBank/DDBJ databases">
        <title>Whole genome shotgun sequence of Actinoplanes deccanensis NBRC 13994.</title>
        <authorList>
            <person name="Komaki H."/>
            <person name="Tamura T."/>
        </authorList>
    </citation>
    <scope>NUCLEOTIDE SEQUENCE [LARGE SCALE GENOMIC DNA]</scope>
    <source>
        <strain evidence="5 6">NBRC 13994</strain>
    </source>
</reference>
<dbReference type="Proteomes" id="UP000609879">
    <property type="component" value="Unassembled WGS sequence"/>
</dbReference>
<dbReference type="InterPro" id="IPR001680">
    <property type="entry name" value="WD40_rpt"/>
</dbReference>
<evidence type="ECO:0000256" key="3">
    <source>
        <dbReference type="PROSITE-ProRule" id="PRU00221"/>
    </source>
</evidence>
<comment type="caution">
    <text evidence="5">The sequence shown here is derived from an EMBL/GenBank/DDBJ whole genome shotgun (WGS) entry which is preliminary data.</text>
</comment>
<name>A0ABQ3XYL2_9ACTN</name>
<feature type="repeat" description="WD" evidence="3">
    <location>
        <begin position="833"/>
        <end position="876"/>
    </location>
</feature>
<evidence type="ECO:0000256" key="2">
    <source>
        <dbReference type="ARBA" id="ARBA00022737"/>
    </source>
</evidence>
<evidence type="ECO:0000313" key="6">
    <source>
        <dbReference type="Proteomes" id="UP000609879"/>
    </source>
</evidence>
<keyword evidence="6" id="KW-1185">Reference proteome</keyword>
<sequence length="1349" mass="143671">MSATGLPAESWAVALHGNPYDEAPLGAGVVIADKLVLACEHVAFQEESLRDLWVAFPRAFHVAPGMRRRVRACAFNGRTEGRLDLVLLELDEPVPPGVEPARLRRPSGHDLIGKTWRAYGFPRHSDGGRPATGVIDGEGGYGRIQMGSGRGTGVTQGFSGAALWSPDYDAVVGIIVAADPATESGQALTLAYADEHLPGMKLSTLDAWRLADADELTHAAWGWTLATDGEARRHWLPRARGVASGAETGHRFRGRSAALRRIRQFLDRPDADGRPMVVTGSPGVGKSAVLGRVVTTADAEINEALPAEDTAERATVGSVACAVHAKGKTALEVAGEIARGIGTGLPNATADLIPALRHRLESRPARFNVVVDALDEAATPADTRELVDKVLVPLARTCGHLGAQVVVGTRRTDDLGDLLGAFGSDAEKIDLDAPEYFSPGDLADYAQATLQLTGADRDFAPYADPAVAAPLAARIAALADRNFLIAGLVARTRALRDLTPVDPRHVAFTATVGDTLHEYVTELPNAGKVPARLVLTALAYAETPGLPLRLWQAAVAALGATVTLGQLGEFARTSAANFLVESGDPGRPIYRLFHQALNDALLTERRATGQWVSDEQRLVSTWTGLGRKETWAAAPQYLLRSLPQHAARAGSVDDLLNDDEYLLHARLDRLLPVAGSGRSESGQARRRLLQRTPQAFHAPPEERAALFSVVDRLDDLRAGMSSGAMDMPYEANWATTPPRLESAVLDGHSLAVHDVCAIEVDGRHLLASAGEDGTVRLWDPLTNQTVRVISCHDDCIRGLCAVTAGGYTRLATASHDGTIGIWDPRSGVRLHSLHGHGDWVRNLCALPLPSGDLLASAGDDRRVRIWDVAGGLAIHTLTGHTGWVTAVTHVPAGPYGMLATTGVDGTIRLWDPLTGGLQQTLRAGAGWLTTLYAVAEPDGALLASGGYDGIVRVWDPLTGELHAALSGGGSPVTDLCTVRGSEGDLLAATSEDGTVRLWDVATLTERSTLHGHASWIRAICALPMPGPHMLATAGDDGTVRLWNPAEELPQKVAVSALPGAVADVCGVRVGADTLVVAGHSDGVVRLHDSANGKPRIELRTHAGTVNALGVVEDEETLYLAAACRIPTVELWDLTDEELVREFRQHSDQVNAIAVFPGEDGLLVASAGEDQTIRLWDPRTATIRGLLVGHRDWVTSLAAVRRAERTAMASGDNSGVVRFWRSDGCVAWEQHGHQGAVDALCSIVLEERTVLVTGGADRSIRLWNAEDGRLIRVLTGHTAAVTGLDVADVAGHQVLVSASLDRTVRLWNPRLGRAHRVIPVHHRARACRRIGDHMVIGLEHGLLSLVLKGL</sequence>
<dbReference type="InterPro" id="IPR019775">
    <property type="entry name" value="WD40_repeat_CS"/>
</dbReference>
<protein>
    <recommendedName>
        <fullName evidence="4">Orc1-like AAA ATPase domain-containing protein</fullName>
    </recommendedName>
</protein>
<dbReference type="PROSITE" id="PS50294">
    <property type="entry name" value="WD_REPEATS_REGION"/>
    <property type="match status" value="6"/>
</dbReference>
<evidence type="ECO:0000256" key="1">
    <source>
        <dbReference type="ARBA" id="ARBA00022574"/>
    </source>
</evidence>
<organism evidence="5 6">
    <name type="scientific">Paractinoplanes deccanensis</name>
    <dbReference type="NCBI Taxonomy" id="113561"/>
    <lineage>
        <taxon>Bacteria</taxon>
        <taxon>Bacillati</taxon>
        <taxon>Actinomycetota</taxon>
        <taxon>Actinomycetes</taxon>
        <taxon>Micromonosporales</taxon>
        <taxon>Micromonosporaceae</taxon>
        <taxon>Paractinoplanes</taxon>
    </lineage>
</organism>
<dbReference type="InterPro" id="IPR027417">
    <property type="entry name" value="P-loop_NTPase"/>
</dbReference>
<feature type="repeat" description="WD" evidence="3">
    <location>
        <begin position="877"/>
        <end position="911"/>
    </location>
</feature>
<dbReference type="InterPro" id="IPR020472">
    <property type="entry name" value="WD40_PAC1"/>
</dbReference>
<feature type="repeat" description="WD" evidence="3">
    <location>
        <begin position="810"/>
        <end position="832"/>
    </location>
</feature>
<dbReference type="CDD" id="cd00200">
    <property type="entry name" value="WD40"/>
    <property type="match status" value="2"/>
</dbReference>
<keyword evidence="1 3" id="KW-0853">WD repeat</keyword>
<dbReference type="Gene3D" id="2.130.10.10">
    <property type="entry name" value="YVTN repeat-like/Quinoprotein amine dehydrogenase"/>
    <property type="match status" value="4"/>
</dbReference>
<feature type="domain" description="Orc1-like AAA ATPase" evidence="4">
    <location>
        <begin position="251"/>
        <end position="378"/>
    </location>
</feature>
<dbReference type="RefSeq" id="WP_203760757.1">
    <property type="nucleotide sequence ID" value="NZ_BAAABO010000006.1"/>
</dbReference>
<dbReference type="Gene3D" id="3.40.50.300">
    <property type="entry name" value="P-loop containing nucleotide triphosphate hydrolases"/>
    <property type="match status" value="1"/>
</dbReference>
<dbReference type="InterPro" id="IPR009003">
    <property type="entry name" value="Peptidase_S1_PA"/>
</dbReference>
<dbReference type="PANTHER" id="PTHR19848:SF8">
    <property type="entry name" value="F-BOX AND WD REPEAT DOMAIN CONTAINING 7"/>
    <property type="match status" value="1"/>
</dbReference>
<feature type="repeat" description="WD" evidence="3">
    <location>
        <begin position="937"/>
        <end position="955"/>
    </location>
</feature>
<feature type="repeat" description="WD" evidence="3">
    <location>
        <begin position="1142"/>
        <end position="1176"/>
    </location>
</feature>